<evidence type="ECO:0000256" key="1">
    <source>
        <dbReference type="SAM" id="Phobius"/>
    </source>
</evidence>
<feature type="transmembrane region" description="Helical" evidence="1">
    <location>
        <begin position="105"/>
        <end position="127"/>
    </location>
</feature>
<dbReference type="EMBL" id="JAVRHX010000002">
    <property type="protein sequence ID" value="MDT0595099.1"/>
    <property type="molecule type" value="Genomic_DNA"/>
</dbReference>
<dbReference type="Pfam" id="PF09335">
    <property type="entry name" value="VTT_dom"/>
    <property type="match status" value="1"/>
</dbReference>
<dbReference type="PANTHER" id="PTHR42709">
    <property type="entry name" value="ALKALINE PHOSPHATASE LIKE PROTEIN"/>
    <property type="match status" value="1"/>
</dbReference>
<reference evidence="3 4" key="1">
    <citation type="submission" date="2023-09" db="EMBL/GenBank/DDBJ databases">
        <authorList>
            <person name="Rey-Velasco X."/>
        </authorList>
    </citation>
    <scope>NUCLEOTIDE SEQUENCE [LARGE SCALE GENOMIC DNA]</scope>
    <source>
        <strain evidence="3 4">P117</strain>
    </source>
</reference>
<feature type="transmembrane region" description="Helical" evidence="1">
    <location>
        <begin position="50"/>
        <end position="76"/>
    </location>
</feature>
<name>A0ABU2ZU48_9ALTE</name>
<dbReference type="InterPro" id="IPR032816">
    <property type="entry name" value="VTT_dom"/>
</dbReference>
<keyword evidence="4" id="KW-1185">Reference proteome</keyword>
<keyword evidence="1" id="KW-0472">Membrane</keyword>
<feature type="domain" description="VTT" evidence="2">
    <location>
        <begin position="49"/>
        <end position="155"/>
    </location>
</feature>
<organism evidence="3 4">
    <name type="scientific">Glaciecola petra</name>
    <dbReference type="NCBI Taxonomy" id="3075602"/>
    <lineage>
        <taxon>Bacteria</taxon>
        <taxon>Pseudomonadati</taxon>
        <taxon>Pseudomonadota</taxon>
        <taxon>Gammaproteobacteria</taxon>
        <taxon>Alteromonadales</taxon>
        <taxon>Alteromonadaceae</taxon>
        <taxon>Glaciecola</taxon>
    </lineage>
</organism>
<evidence type="ECO:0000313" key="3">
    <source>
        <dbReference type="EMBL" id="MDT0595099.1"/>
    </source>
</evidence>
<feature type="transmembrane region" description="Helical" evidence="1">
    <location>
        <begin position="133"/>
        <end position="158"/>
    </location>
</feature>
<proteinExistence type="predicted"/>
<dbReference type="PANTHER" id="PTHR42709:SF11">
    <property type="entry name" value="DEDA FAMILY PROTEIN"/>
    <property type="match status" value="1"/>
</dbReference>
<accession>A0ABU2ZU48</accession>
<evidence type="ECO:0000313" key="4">
    <source>
        <dbReference type="Proteomes" id="UP001253545"/>
    </source>
</evidence>
<protein>
    <submittedName>
        <fullName evidence="3">VTT domain-containing protein</fullName>
    </submittedName>
</protein>
<feature type="transmembrane region" description="Helical" evidence="1">
    <location>
        <begin position="170"/>
        <end position="189"/>
    </location>
</feature>
<sequence>MSIKKHIKKLIHSKKMLSGIGLASFLESTIVPIPLETLLVPLMQARREKLWLIAAVTTIGCMVGALVGYAIGYFLFDVLRDLIVTYWVSEAQIESFSAAMQRDGFWFIFSTGVTPIPLQVAMLAAGISQYSLALYMLAVVTSRIIRYFGLAVLVYFFGNKTEKIVRKYKWQTGAIGIIVITGFIAYRIWSA</sequence>
<dbReference type="InterPro" id="IPR051311">
    <property type="entry name" value="DedA_domain"/>
</dbReference>
<evidence type="ECO:0000259" key="2">
    <source>
        <dbReference type="Pfam" id="PF09335"/>
    </source>
</evidence>
<dbReference type="Proteomes" id="UP001253545">
    <property type="component" value="Unassembled WGS sequence"/>
</dbReference>
<keyword evidence="1" id="KW-1133">Transmembrane helix</keyword>
<comment type="caution">
    <text evidence="3">The sequence shown here is derived from an EMBL/GenBank/DDBJ whole genome shotgun (WGS) entry which is preliminary data.</text>
</comment>
<gene>
    <name evidence="3" type="ORF">RM552_09615</name>
</gene>
<feature type="transmembrane region" description="Helical" evidence="1">
    <location>
        <begin position="20"/>
        <end position="44"/>
    </location>
</feature>
<dbReference type="RefSeq" id="WP_311368616.1">
    <property type="nucleotide sequence ID" value="NZ_JAVRHX010000002.1"/>
</dbReference>
<keyword evidence="1" id="KW-0812">Transmembrane</keyword>